<comment type="subcellular location">
    <subcellularLocation>
        <location evidence="1">Cytoplasm</location>
    </subcellularLocation>
</comment>
<dbReference type="Proteomes" id="UP000186922">
    <property type="component" value="Unassembled WGS sequence"/>
</dbReference>
<gene>
    <name evidence="8" type="primary">RvY_12721-1</name>
    <name evidence="8" type="synonym">RvY_12721.1</name>
    <name evidence="8" type="ORF">RvY_12721</name>
</gene>
<dbReference type="PROSITE" id="PS51808">
    <property type="entry name" value="CHCH"/>
    <property type="match status" value="1"/>
</dbReference>
<keyword evidence="2" id="KW-0963">Cytoplasm</keyword>
<proteinExistence type="inferred from homology"/>
<dbReference type="InterPro" id="IPR051383">
    <property type="entry name" value="COX19"/>
</dbReference>
<dbReference type="Pfam" id="PF06747">
    <property type="entry name" value="CHCH"/>
    <property type="match status" value="1"/>
</dbReference>
<dbReference type="InterPro" id="IPR010625">
    <property type="entry name" value="CHCH"/>
</dbReference>
<dbReference type="PANTHER" id="PTHR21107:SF2">
    <property type="entry name" value="CYTOCHROME C OXIDASE ASSEMBLY PROTEIN COX19"/>
    <property type="match status" value="1"/>
</dbReference>
<keyword evidence="9" id="KW-1185">Reference proteome</keyword>
<evidence type="ECO:0000259" key="7">
    <source>
        <dbReference type="Pfam" id="PF06747"/>
    </source>
</evidence>
<dbReference type="EMBL" id="BDGG01000008">
    <property type="protein sequence ID" value="GAV02119.1"/>
    <property type="molecule type" value="Genomic_DNA"/>
</dbReference>
<evidence type="ECO:0000256" key="6">
    <source>
        <dbReference type="SAM" id="MobiDB-lite"/>
    </source>
</evidence>
<evidence type="ECO:0000313" key="8">
    <source>
        <dbReference type="EMBL" id="GAV02119.1"/>
    </source>
</evidence>
<dbReference type="SUPFAM" id="SSF47072">
    <property type="entry name" value="Cysteine alpha-hairpin motif"/>
    <property type="match status" value="1"/>
</dbReference>
<sequence>MSQAVFSGSKAFKPKPPDKGSFPLDHEGECKINMESYMKCLSDNKYDNSKCRLEAKDYLDCRMRNELMAKEPWTKLGYGDIAANAAPEAAPSAK</sequence>
<dbReference type="STRING" id="947166.A0A1D1VU53"/>
<comment type="similarity">
    <text evidence="4">Belongs to the COX19 family.</text>
</comment>
<accession>A0A1D1VU53</accession>
<dbReference type="OrthoDB" id="268594at2759"/>
<name>A0A1D1VU53_RAMVA</name>
<evidence type="ECO:0000256" key="5">
    <source>
        <dbReference type="ARBA" id="ARBA00039385"/>
    </source>
</evidence>
<dbReference type="PANTHER" id="PTHR21107">
    <property type="entry name" value="CYTOCHROME C OXIDASE ASSEMBLY PROTEIN COX19"/>
    <property type="match status" value="1"/>
</dbReference>
<dbReference type="InterPro" id="IPR009069">
    <property type="entry name" value="Cys_alpha_HP_mot_SF"/>
</dbReference>
<evidence type="ECO:0000256" key="4">
    <source>
        <dbReference type="ARBA" id="ARBA00038223"/>
    </source>
</evidence>
<comment type="caution">
    <text evidence="8">The sequence shown here is derived from an EMBL/GenBank/DDBJ whole genome shotgun (WGS) entry which is preliminary data.</text>
</comment>
<evidence type="ECO:0000256" key="1">
    <source>
        <dbReference type="ARBA" id="ARBA00004496"/>
    </source>
</evidence>
<organism evidence="8 9">
    <name type="scientific">Ramazzottius varieornatus</name>
    <name type="common">Water bear</name>
    <name type="synonym">Tardigrade</name>
    <dbReference type="NCBI Taxonomy" id="947166"/>
    <lineage>
        <taxon>Eukaryota</taxon>
        <taxon>Metazoa</taxon>
        <taxon>Ecdysozoa</taxon>
        <taxon>Tardigrada</taxon>
        <taxon>Eutardigrada</taxon>
        <taxon>Parachela</taxon>
        <taxon>Hypsibioidea</taxon>
        <taxon>Ramazzottiidae</taxon>
        <taxon>Ramazzottius</taxon>
    </lineage>
</organism>
<evidence type="ECO:0000313" key="9">
    <source>
        <dbReference type="Proteomes" id="UP000186922"/>
    </source>
</evidence>
<reference evidence="8 9" key="1">
    <citation type="journal article" date="2016" name="Nat. Commun.">
        <title>Extremotolerant tardigrade genome and improved radiotolerance of human cultured cells by tardigrade-unique protein.</title>
        <authorList>
            <person name="Hashimoto T."/>
            <person name="Horikawa D.D."/>
            <person name="Saito Y."/>
            <person name="Kuwahara H."/>
            <person name="Kozuka-Hata H."/>
            <person name="Shin-I T."/>
            <person name="Minakuchi Y."/>
            <person name="Ohishi K."/>
            <person name="Motoyama A."/>
            <person name="Aizu T."/>
            <person name="Enomoto A."/>
            <person name="Kondo K."/>
            <person name="Tanaka S."/>
            <person name="Hara Y."/>
            <person name="Koshikawa S."/>
            <person name="Sagara H."/>
            <person name="Miura T."/>
            <person name="Yokobori S."/>
            <person name="Miyagawa K."/>
            <person name="Suzuki Y."/>
            <person name="Kubo T."/>
            <person name="Oyama M."/>
            <person name="Kohara Y."/>
            <person name="Fujiyama A."/>
            <person name="Arakawa K."/>
            <person name="Katayama T."/>
            <person name="Toyoda A."/>
            <person name="Kunieda T."/>
        </authorList>
    </citation>
    <scope>NUCLEOTIDE SEQUENCE [LARGE SCALE GENOMIC DNA]</scope>
    <source>
        <strain evidence="8 9">YOKOZUNA-1</strain>
    </source>
</reference>
<dbReference type="GO" id="GO:0005758">
    <property type="term" value="C:mitochondrial intermembrane space"/>
    <property type="evidence" value="ECO:0007669"/>
    <property type="project" value="TreeGrafter"/>
</dbReference>
<dbReference type="GO" id="GO:0033617">
    <property type="term" value="P:mitochondrial respiratory chain complex IV assembly"/>
    <property type="evidence" value="ECO:0007669"/>
    <property type="project" value="TreeGrafter"/>
</dbReference>
<dbReference type="AlphaFoldDB" id="A0A1D1VU53"/>
<keyword evidence="3" id="KW-1015">Disulfide bond</keyword>
<evidence type="ECO:0000256" key="3">
    <source>
        <dbReference type="ARBA" id="ARBA00023157"/>
    </source>
</evidence>
<evidence type="ECO:0000256" key="2">
    <source>
        <dbReference type="ARBA" id="ARBA00022490"/>
    </source>
</evidence>
<feature type="region of interest" description="Disordered" evidence="6">
    <location>
        <begin position="1"/>
        <end position="25"/>
    </location>
</feature>
<protein>
    <recommendedName>
        <fullName evidence="5">Cytochrome c oxidase assembly protein COX19</fullName>
    </recommendedName>
</protein>
<feature type="domain" description="CHCH" evidence="7">
    <location>
        <begin position="30"/>
        <end position="64"/>
    </location>
</feature>